<evidence type="ECO:0000313" key="2">
    <source>
        <dbReference type="Proteomes" id="UP001158500"/>
    </source>
</evidence>
<name>A0A3R8VSP5_STUST</name>
<organism evidence="1 2">
    <name type="scientific">Stutzerimonas stutzeri</name>
    <name type="common">Pseudomonas stutzeri</name>
    <dbReference type="NCBI Taxonomy" id="316"/>
    <lineage>
        <taxon>Bacteria</taxon>
        <taxon>Pseudomonadati</taxon>
        <taxon>Pseudomonadota</taxon>
        <taxon>Gammaproteobacteria</taxon>
        <taxon>Pseudomonadales</taxon>
        <taxon>Pseudomonadaceae</taxon>
        <taxon>Stutzerimonas</taxon>
    </lineage>
</organism>
<dbReference type="AlphaFoldDB" id="A0A3R8VSP5"/>
<dbReference type="InterPro" id="IPR021268">
    <property type="entry name" value="DUF2845"/>
</dbReference>
<sequence>MGSKTTSVILLVGVLFSVSAEASMRCGTRLVGLGDTDEQVEAKCGPADRQSVEAPSLRSDGVVQPGAVRVDRWVYGPRNGAEHHLRFIDGRLVEIRMVREPEPSKL</sequence>
<proteinExistence type="predicted"/>
<accession>A0A3R8VSP5</accession>
<gene>
    <name evidence="1" type="ORF">N5C32_08090</name>
</gene>
<evidence type="ECO:0000313" key="1">
    <source>
        <dbReference type="EMBL" id="MDH1235998.1"/>
    </source>
</evidence>
<dbReference type="Proteomes" id="UP001158500">
    <property type="component" value="Unassembled WGS sequence"/>
</dbReference>
<dbReference type="RefSeq" id="WP_049324765.1">
    <property type="nucleotide sequence ID" value="NZ_CP025149.2"/>
</dbReference>
<dbReference type="EMBL" id="JAOCAE010000004">
    <property type="protein sequence ID" value="MDH1235998.1"/>
    <property type="molecule type" value="Genomic_DNA"/>
</dbReference>
<reference evidence="1" key="1">
    <citation type="submission" date="2022-09" db="EMBL/GenBank/DDBJ databases">
        <title>Intensive care unit water sources are persistently colonized with multi-drug resistant bacteria and are the site of extensive horizontal gene transfer of antibiotic resistance genes.</title>
        <authorList>
            <person name="Diorio-Toth L."/>
        </authorList>
    </citation>
    <scope>NUCLEOTIDE SEQUENCE</scope>
    <source>
        <strain evidence="1">GD03947</strain>
    </source>
</reference>
<dbReference type="Pfam" id="PF11006">
    <property type="entry name" value="DUF2845"/>
    <property type="match status" value="1"/>
</dbReference>
<protein>
    <submittedName>
        <fullName evidence="1">DUF2845 domain-containing protein</fullName>
    </submittedName>
</protein>
<comment type="caution">
    <text evidence="1">The sequence shown here is derived from an EMBL/GenBank/DDBJ whole genome shotgun (WGS) entry which is preliminary data.</text>
</comment>